<keyword evidence="12" id="KW-0170">Cobalt</keyword>
<keyword evidence="15" id="KW-1185">Reference proteome</keyword>
<evidence type="ECO:0000256" key="5">
    <source>
        <dbReference type="ARBA" id="ARBA00022475"/>
    </source>
</evidence>
<keyword evidence="10" id="KW-0921">Nickel transport</keyword>
<keyword evidence="7 13" id="KW-0812">Transmembrane</keyword>
<dbReference type="PANTHER" id="PTHR40659">
    <property type="entry name" value="NICKEL/COBALT EFFLUX SYSTEM RCNA"/>
    <property type="match status" value="1"/>
</dbReference>
<organism evidence="14 15">
    <name type="scientific">Phreatobacter oligotrophus</name>
    <dbReference type="NCBI Taxonomy" id="1122261"/>
    <lineage>
        <taxon>Bacteria</taxon>
        <taxon>Pseudomonadati</taxon>
        <taxon>Pseudomonadota</taxon>
        <taxon>Alphaproteobacteria</taxon>
        <taxon>Hyphomicrobiales</taxon>
        <taxon>Phreatobacteraceae</taxon>
        <taxon>Phreatobacter</taxon>
    </lineage>
</organism>
<sequence length="243" mass="24994">MSGVSGLWAALFDLQSWIRQFLSAEIAAFAGQRDWAALAAVLPLGIAFGAAHAMTPGHGKTVLATYLIGSRMAVAKACLTAFLLAATHVGMAVALAVTSSALVRRTITGAGQAPTLELISRGLLLVIGLWLLVRAWRGPDHKRHGDSVGVGVVAGLIPCPLTLFVMFYAISRGVPEVGLTFAVAMMLGVAIPLGLVAVLSVAMREVATAATARVGGSIHTAGRILDGLAGTILVLVGVAALWR</sequence>
<feature type="transmembrane region" description="Helical" evidence="13">
    <location>
        <begin position="224"/>
        <end position="242"/>
    </location>
</feature>
<feature type="transmembrane region" description="Helical" evidence="13">
    <location>
        <begin position="118"/>
        <end position="136"/>
    </location>
</feature>
<keyword evidence="4 13" id="KW-0813">Transport</keyword>
<evidence type="ECO:0000256" key="8">
    <source>
        <dbReference type="ARBA" id="ARBA00022989"/>
    </source>
</evidence>
<dbReference type="InterPro" id="IPR011541">
    <property type="entry name" value="Ni/Co_transpt_high_affinity"/>
</dbReference>
<evidence type="ECO:0000313" key="15">
    <source>
        <dbReference type="Proteomes" id="UP000241808"/>
    </source>
</evidence>
<comment type="caution">
    <text evidence="14">The sequence shown here is derived from an EMBL/GenBank/DDBJ whole genome shotgun (WGS) entry which is preliminary data.</text>
</comment>
<evidence type="ECO:0000256" key="4">
    <source>
        <dbReference type="ARBA" id="ARBA00022448"/>
    </source>
</evidence>
<dbReference type="Pfam" id="PF03824">
    <property type="entry name" value="NicO"/>
    <property type="match status" value="1"/>
</dbReference>
<evidence type="ECO:0000256" key="9">
    <source>
        <dbReference type="ARBA" id="ARBA00023065"/>
    </source>
</evidence>
<evidence type="ECO:0000256" key="2">
    <source>
        <dbReference type="ARBA" id="ARBA00004651"/>
    </source>
</evidence>
<evidence type="ECO:0000256" key="12">
    <source>
        <dbReference type="ARBA" id="ARBA00023285"/>
    </source>
</evidence>
<dbReference type="GO" id="GO:0015099">
    <property type="term" value="F:nickel cation transmembrane transporter activity"/>
    <property type="evidence" value="ECO:0007669"/>
    <property type="project" value="UniProtKB-UniRule"/>
</dbReference>
<evidence type="ECO:0000256" key="13">
    <source>
        <dbReference type="RuleBase" id="RU362101"/>
    </source>
</evidence>
<feature type="transmembrane region" description="Helical" evidence="13">
    <location>
        <begin position="177"/>
        <end position="203"/>
    </location>
</feature>
<feature type="transmembrane region" description="Helical" evidence="13">
    <location>
        <begin position="35"/>
        <end position="53"/>
    </location>
</feature>
<evidence type="ECO:0000256" key="1">
    <source>
        <dbReference type="ARBA" id="ARBA00002510"/>
    </source>
</evidence>
<dbReference type="GO" id="GO:0005886">
    <property type="term" value="C:plasma membrane"/>
    <property type="evidence" value="ECO:0007669"/>
    <property type="project" value="UniProtKB-SubCell"/>
</dbReference>
<keyword evidence="5" id="KW-1003">Cell membrane</keyword>
<evidence type="ECO:0000256" key="11">
    <source>
        <dbReference type="ARBA" id="ARBA00023136"/>
    </source>
</evidence>
<dbReference type="Proteomes" id="UP000241808">
    <property type="component" value="Unassembled WGS sequence"/>
</dbReference>
<gene>
    <name evidence="14" type="ORF">C8P69_1216</name>
</gene>
<feature type="transmembrane region" description="Helical" evidence="13">
    <location>
        <begin position="74"/>
        <end position="98"/>
    </location>
</feature>
<evidence type="ECO:0000256" key="3">
    <source>
        <dbReference type="ARBA" id="ARBA00022426"/>
    </source>
</evidence>
<keyword evidence="9" id="KW-0406">Ion transport</keyword>
<dbReference type="GO" id="GO:0046583">
    <property type="term" value="F:monoatomic cation efflux transmembrane transporter activity"/>
    <property type="evidence" value="ECO:0007669"/>
    <property type="project" value="TreeGrafter"/>
</dbReference>
<evidence type="ECO:0000313" key="14">
    <source>
        <dbReference type="EMBL" id="PTM49053.1"/>
    </source>
</evidence>
<reference evidence="14 15" key="1">
    <citation type="submission" date="2018-04" db="EMBL/GenBank/DDBJ databases">
        <title>Genomic Encyclopedia of Archaeal and Bacterial Type Strains, Phase II (KMG-II): from individual species to whole genera.</title>
        <authorList>
            <person name="Goeker M."/>
        </authorList>
    </citation>
    <scope>NUCLEOTIDE SEQUENCE [LARGE SCALE GENOMIC DNA]</scope>
    <source>
        <strain evidence="14 15">DSM 25521</strain>
    </source>
</reference>
<comment type="similarity">
    <text evidence="13">Belongs to the NiCoT transporter (TC 2.A.52) family.</text>
</comment>
<name>A0A2T4YWK9_9HYPH</name>
<evidence type="ECO:0000256" key="6">
    <source>
        <dbReference type="ARBA" id="ARBA00022596"/>
    </source>
</evidence>
<dbReference type="InterPro" id="IPR051224">
    <property type="entry name" value="NiCoT_RcnA"/>
</dbReference>
<dbReference type="EMBL" id="PZZL01000021">
    <property type="protein sequence ID" value="PTM49053.1"/>
    <property type="molecule type" value="Genomic_DNA"/>
</dbReference>
<keyword evidence="11 13" id="KW-0472">Membrane</keyword>
<comment type="subcellular location">
    <subcellularLocation>
        <location evidence="2 13">Cell membrane</location>
        <topology evidence="2 13">Multi-pass membrane protein</topology>
    </subcellularLocation>
</comment>
<keyword evidence="8 13" id="KW-1133">Transmembrane helix</keyword>
<dbReference type="GO" id="GO:0032025">
    <property type="term" value="P:response to cobalt ion"/>
    <property type="evidence" value="ECO:0007669"/>
    <property type="project" value="TreeGrafter"/>
</dbReference>
<dbReference type="GO" id="GO:0010045">
    <property type="term" value="P:response to nickel cation"/>
    <property type="evidence" value="ECO:0007669"/>
    <property type="project" value="TreeGrafter"/>
</dbReference>
<dbReference type="PANTHER" id="PTHR40659:SF1">
    <property type="entry name" value="NICKEL_COBALT EFFLUX SYSTEM RCNA"/>
    <property type="match status" value="1"/>
</dbReference>
<comment type="function">
    <text evidence="1">Efflux system for nickel and cobalt.</text>
</comment>
<keyword evidence="3" id="KW-0171">Cobalt transport</keyword>
<accession>A0A2T4YWK9</accession>
<dbReference type="AlphaFoldDB" id="A0A2T4YWK9"/>
<evidence type="ECO:0000256" key="10">
    <source>
        <dbReference type="ARBA" id="ARBA00023112"/>
    </source>
</evidence>
<proteinExistence type="inferred from homology"/>
<dbReference type="RefSeq" id="WP_245902185.1">
    <property type="nucleotide sequence ID" value="NZ_PZZL01000021.1"/>
</dbReference>
<evidence type="ECO:0000256" key="7">
    <source>
        <dbReference type="ARBA" id="ARBA00022692"/>
    </source>
</evidence>
<dbReference type="GO" id="GO:0006824">
    <property type="term" value="P:cobalt ion transport"/>
    <property type="evidence" value="ECO:0007669"/>
    <property type="project" value="UniProtKB-KW"/>
</dbReference>
<feature type="transmembrane region" description="Helical" evidence="13">
    <location>
        <begin position="148"/>
        <end position="171"/>
    </location>
</feature>
<protein>
    <recommendedName>
        <fullName evidence="13">Nickel/cobalt efflux system</fullName>
    </recommendedName>
</protein>
<keyword evidence="6" id="KW-0533">Nickel</keyword>